<dbReference type="EC" id="6.1.1.12" evidence="7"/>
<evidence type="ECO:0000259" key="8">
    <source>
        <dbReference type="PROSITE" id="PS50862"/>
    </source>
</evidence>
<dbReference type="CDD" id="cd00777">
    <property type="entry name" value="AspRS_core"/>
    <property type="match status" value="1"/>
</dbReference>
<evidence type="ECO:0000256" key="3">
    <source>
        <dbReference type="ARBA" id="ARBA00022741"/>
    </source>
</evidence>
<dbReference type="InterPro" id="IPR004115">
    <property type="entry name" value="GAD-like_sf"/>
</dbReference>
<keyword evidence="4 7" id="KW-0067">ATP-binding</keyword>
<evidence type="ECO:0000313" key="9">
    <source>
        <dbReference type="EMBL" id="TCL44519.1"/>
    </source>
</evidence>
<dbReference type="GO" id="GO:0005737">
    <property type="term" value="C:cytoplasm"/>
    <property type="evidence" value="ECO:0007669"/>
    <property type="project" value="UniProtKB-SubCell"/>
</dbReference>
<dbReference type="GO" id="GO:0006422">
    <property type="term" value="P:aspartyl-tRNA aminoacylation"/>
    <property type="evidence" value="ECO:0007669"/>
    <property type="project" value="UniProtKB-UniRule"/>
</dbReference>
<feature type="binding site" evidence="7">
    <location>
        <position position="222"/>
    </location>
    <ligand>
        <name>L-aspartate</name>
        <dbReference type="ChEBI" id="CHEBI:29991"/>
    </ligand>
</feature>
<dbReference type="InterPro" id="IPR047089">
    <property type="entry name" value="Asp-tRNA-ligase_1_N"/>
</dbReference>
<dbReference type="PROSITE" id="PS50862">
    <property type="entry name" value="AA_TRNA_LIGASE_II"/>
    <property type="match status" value="1"/>
</dbReference>
<dbReference type="HAMAP" id="MF_00044">
    <property type="entry name" value="Asp_tRNA_synth_type1"/>
    <property type="match status" value="1"/>
</dbReference>
<reference evidence="9 10" key="1">
    <citation type="submission" date="2019-03" db="EMBL/GenBank/DDBJ databases">
        <title>Genomic Encyclopedia of Type Strains, Phase IV (KMG-IV): sequencing the most valuable type-strain genomes for metagenomic binning, comparative biology and taxonomic classification.</title>
        <authorList>
            <person name="Goeker M."/>
        </authorList>
    </citation>
    <scope>NUCLEOTIDE SEQUENCE [LARGE SCALE GENOMIC DNA]</scope>
    <source>
        <strain evidence="9 10">DSM 100433</strain>
    </source>
</reference>
<gene>
    <name evidence="7" type="primary">aspS</name>
    <name evidence="9" type="ORF">EDD78_102139</name>
</gene>
<feature type="region of interest" description="Aspartate" evidence="7">
    <location>
        <begin position="200"/>
        <end position="203"/>
    </location>
</feature>
<dbReference type="GO" id="GO:0005524">
    <property type="term" value="F:ATP binding"/>
    <property type="evidence" value="ECO:0007669"/>
    <property type="project" value="UniProtKB-UniRule"/>
</dbReference>
<protein>
    <recommendedName>
        <fullName evidence="7">Aspartate--tRNA ligase</fullName>
        <ecNumber evidence="7">6.1.1.12</ecNumber>
    </recommendedName>
    <alternativeName>
        <fullName evidence="7">Aspartyl-tRNA synthetase</fullName>
        <shortName evidence="7">AspRS</shortName>
    </alternativeName>
</protein>
<comment type="function">
    <text evidence="7">Catalyzes the attachment of L-aspartate to tRNA(Asp) in a two-step reaction: L-aspartate is first activated by ATP to form Asp-AMP and then transferred to the acceptor end of tRNA(Asp).</text>
</comment>
<comment type="catalytic activity">
    <reaction evidence="7">
        <text>tRNA(Asp) + L-aspartate + ATP = L-aspartyl-tRNA(Asp) + AMP + diphosphate</text>
        <dbReference type="Rhea" id="RHEA:19649"/>
        <dbReference type="Rhea" id="RHEA-COMP:9660"/>
        <dbReference type="Rhea" id="RHEA-COMP:9678"/>
        <dbReference type="ChEBI" id="CHEBI:29991"/>
        <dbReference type="ChEBI" id="CHEBI:30616"/>
        <dbReference type="ChEBI" id="CHEBI:33019"/>
        <dbReference type="ChEBI" id="CHEBI:78442"/>
        <dbReference type="ChEBI" id="CHEBI:78516"/>
        <dbReference type="ChEBI" id="CHEBI:456215"/>
        <dbReference type="EC" id="6.1.1.12"/>
    </reaction>
</comment>
<comment type="caution">
    <text evidence="7">Lacks conserved residue(s) required for the propagation of feature annotation.</text>
</comment>
<keyword evidence="3 7" id="KW-0547">Nucleotide-binding</keyword>
<dbReference type="GO" id="GO:0004815">
    <property type="term" value="F:aspartate-tRNA ligase activity"/>
    <property type="evidence" value="ECO:0007669"/>
    <property type="project" value="UniProtKB-UniRule"/>
</dbReference>
<dbReference type="InterPro" id="IPR045864">
    <property type="entry name" value="aa-tRNA-synth_II/BPL/LPL"/>
</dbReference>
<evidence type="ECO:0000256" key="1">
    <source>
        <dbReference type="ARBA" id="ARBA00006303"/>
    </source>
</evidence>
<dbReference type="GO" id="GO:0140096">
    <property type="term" value="F:catalytic activity, acting on a protein"/>
    <property type="evidence" value="ECO:0007669"/>
    <property type="project" value="UniProtKB-ARBA"/>
</dbReference>
<dbReference type="InterPro" id="IPR002312">
    <property type="entry name" value="Asp/Asn-tRNA-synth_IIb"/>
</dbReference>
<dbReference type="NCBIfam" id="NF001750">
    <property type="entry name" value="PRK00476.1"/>
    <property type="match status" value="1"/>
</dbReference>
<dbReference type="Gene3D" id="2.40.50.140">
    <property type="entry name" value="Nucleic acid-binding proteins"/>
    <property type="match status" value="1"/>
</dbReference>
<feature type="domain" description="Aminoacyl-transfer RNA synthetases class-II family profile" evidence="8">
    <location>
        <begin position="143"/>
        <end position="557"/>
    </location>
</feature>
<dbReference type="Pfam" id="PF00152">
    <property type="entry name" value="tRNA-synt_2"/>
    <property type="match status" value="1"/>
</dbReference>
<dbReference type="InterPro" id="IPR047090">
    <property type="entry name" value="AspRS_core"/>
</dbReference>
<accession>A0A9X8Y8U4</accession>
<dbReference type="Pfam" id="PF02938">
    <property type="entry name" value="GAD"/>
    <property type="match status" value="1"/>
</dbReference>
<dbReference type="EMBL" id="SLUK01000002">
    <property type="protein sequence ID" value="TCL44519.1"/>
    <property type="molecule type" value="Genomic_DNA"/>
</dbReference>
<dbReference type="AlphaFoldDB" id="A0A9X8Y8U4"/>
<comment type="subcellular location">
    <subcellularLocation>
        <location evidence="7">Cytoplasm</location>
    </subcellularLocation>
</comment>
<comment type="similarity">
    <text evidence="1 7">Belongs to the class-II aminoacyl-tRNA synthetase family. Type 1 subfamily.</text>
</comment>
<dbReference type="GO" id="GO:0003676">
    <property type="term" value="F:nucleic acid binding"/>
    <property type="evidence" value="ECO:0007669"/>
    <property type="project" value="InterPro"/>
</dbReference>
<dbReference type="InterPro" id="IPR029351">
    <property type="entry name" value="GAD_dom"/>
</dbReference>
<evidence type="ECO:0000313" key="10">
    <source>
        <dbReference type="Proteomes" id="UP000294682"/>
    </source>
</evidence>
<keyword evidence="2 7" id="KW-0436">Ligase</keyword>
<feature type="binding site" evidence="7">
    <location>
        <position position="176"/>
    </location>
    <ligand>
        <name>L-aspartate</name>
        <dbReference type="ChEBI" id="CHEBI:29991"/>
    </ligand>
</feature>
<dbReference type="InterPro" id="IPR006195">
    <property type="entry name" value="aa-tRNA-synth_II"/>
</dbReference>
<evidence type="ECO:0000256" key="7">
    <source>
        <dbReference type="HAMAP-Rule" id="MF_00044"/>
    </source>
</evidence>
<dbReference type="PANTHER" id="PTHR22594:SF5">
    <property type="entry name" value="ASPARTATE--TRNA LIGASE, MITOCHONDRIAL"/>
    <property type="match status" value="1"/>
</dbReference>
<evidence type="ECO:0000256" key="6">
    <source>
        <dbReference type="ARBA" id="ARBA00023146"/>
    </source>
</evidence>
<feature type="binding site" evidence="7">
    <location>
        <position position="491"/>
    </location>
    <ligand>
        <name>L-aspartate</name>
        <dbReference type="ChEBI" id="CHEBI:29991"/>
    </ligand>
</feature>
<organism evidence="9 10">
    <name type="scientific">Harryflintia acetispora</name>
    <dbReference type="NCBI Taxonomy" id="1849041"/>
    <lineage>
        <taxon>Bacteria</taxon>
        <taxon>Bacillati</taxon>
        <taxon>Bacillota</taxon>
        <taxon>Clostridia</taxon>
        <taxon>Eubacteriales</taxon>
        <taxon>Oscillospiraceae</taxon>
        <taxon>Harryflintia</taxon>
    </lineage>
</organism>
<dbReference type="GO" id="GO:0016740">
    <property type="term" value="F:transferase activity"/>
    <property type="evidence" value="ECO:0007669"/>
    <property type="project" value="UniProtKB-ARBA"/>
</dbReference>
<dbReference type="Proteomes" id="UP000294682">
    <property type="component" value="Unassembled WGS sequence"/>
</dbReference>
<feature type="binding site" evidence="7">
    <location>
        <begin position="536"/>
        <end position="539"/>
    </location>
    <ligand>
        <name>ATP</name>
        <dbReference type="ChEBI" id="CHEBI:30616"/>
    </ligand>
</feature>
<dbReference type="InterPro" id="IPR004365">
    <property type="entry name" value="NA-bd_OB_tRNA"/>
</dbReference>
<keyword evidence="7" id="KW-0963">Cytoplasm</keyword>
<dbReference type="InterPro" id="IPR012340">
    <property type="entry name" value="NA-bd_OB-fold"/>
</dbReference>
<sequence>MKRTDYCGVLCESDLGRTVTVAGWISAKRDMGGVIFLDLRDREGILQVVCDARNLTQTDFHTAEGLKNETVAIMSGMIRERDEETYNPKLATGTIELAADSLEVLSEAGTLPFQLDDSNNVREELRLRYRFLDLRRPEMLRNLRFRHRVARVVEDYLDREGFLSVETPMLTKSTPEGARDYLVPSRVHPGEFYALPQSPQIFKQLLMVGGIDKYYQFARCFRDEDLRADRQPEFTQVDMELSFVDQEDILLHLERLFKHIMKETMGLDFPAPFPRITWQEAMDRYGSDKPDLRFGLPIVDVSDIAAKCGFSVFSQAARSGGCVRALNVKGKADFTRGEIEALTDKALGYGAKGMAWIAVRQDGELYSVLTKYFSKDDMDALLERVEAAPGDFILFCADGLPTVRRTLGGLRLDLAGMLSLRRKGDFCFLIVTDFPQFEYSEEEGRYVATHHPFTMPYPEDVQYLCSEPGRVRAQAYDVVLNGVELGSGSMRIHRPDIQEKMFEALGFSEAETKERFGFLVDAFRYGTPPHGGFAFGLDRLVMLLLGARSLREVVAFPKLGDASCPLTGAPGMVDPSQLEALGLHIQMPASRRTRRHRLICEE</sequence>
<dbReference type="SUPFAM" id="SSF55681">
    <property type="entry name" value="Class II aaRS and biotin synthetases"/>
    <property type="match status" value="1"/>
</dbReference>
<dbReference type="SUPFAM" id="SSF50249">
    <property type="entry name" value="Nucleic acid-binding proteins"/>
    <property type="match status" value="1"/>
</dbReference>
<feature type="binding site" evidence="7">
    <location>
        <position position="231"/>
    </location>
    <ligand>
        <name>ATP</name>
        <dbReference type="ChEBI" id="CHEBI:30616"/>
    </ligand>
</feature>
<feature type="binding site" evidence="7">
    <location>
        <position position="484"/>
    </location>
    <ligand>
        <name>ATP</name>
        <dbReference type="ChEBI" id="CHEBI:30616"/>
    </ligand>
</feature>
<dbReference type="InterPro" id="IPR004524">
    <property type="entry name" value="Asp-tRNA-ligase_1"/>
</dbReference>
<proteinExistence type="inferred from homology"/>
<evidence type="ECO:0000256" key="5">
    <source>
        <dbReference type="ARBA" id="ARBA00022917"/>
    </source>
</evidence>
<dbReference type="Gene3D" id="3.30.1360.30">
    <property type="entry name" value="GAD-like domain"/>
    <property type="match status" value="1"/>
</dbReference>
<evidence type="ECO:0000256" key="2">
    <source>
        <dbReference type="ARBA" id="ARBA00022598"/>
    </source>
</evidence>
<feature type="binding site" evidence="7">
    <location>
        <position position="450"/>
    </location>
    <ligand>
        <name>L-aspartate</name>
        <dbReference type="ChEBI" id="CHEBI:29991"/>
    </ligand>
</feature>
<keyword evidence="5 7" id="KW-0648">Protein biosynthesis</keyword>
<keyword evidence="10" id="KW-1185">Reference proteome</keyword>
<dbReference type="Pfam" id="PF01336">
    <property type="entry name" value="tRNA_anti-codon"/>
    <property type="match status" value="1"/>
</dbReference>
<keyword evidence="6 7" id="KW-0030">Aminoacyl-tRNA synthetase</keyword>
<dbReference type="PRINTS" id="PR01042">
    <property type="entry name" value="TRNASYNTHASP"/>
</dbReference>
<feature type="binding site" evidence="7">
    <location>
        <begin position="222"/>
        <end position="224"/>
    </location>
    <ligand>
        <name>ATP</name>
        <dbReference type="ChEBI" id="CHEBI:30616"/>
    </ligand>
</feature>
<evidence type="ECO:0000256" key="4">
    <source>
        <dbReference type="ARBA" id="ARBA00022840"/>
    </source>
</evidence>
<dbReference type="RefSeq" id="WP_132083950.1">
    <property type="nucleotide sequence ID" value="NZ_SLUK01000002.1"/>
</dbReference>
<comment type="caution">
    <text evidence="9">The sequence shown here is derived from an EMBL/GenBank/DDBJ whole genome shotgun (WGS) entry which is preliminary data.</text>
</comment>
<name>A0A9X8Y8U4_9FIRM</name>
<dbReference type="CDD" id="cd04317">
    <property type="entry name" value="EcAspRS_like_N"/>
    <property type="match status" value="1"/>
</dbReference>
<dbReference type="InterPro" id="IPR004364">
    <property type="entry name" value="Aa-tRNA-synt_II"/>
</dbReference>
<dbReference type="Gene3D" id="3.30.930.10">
    <property type="entry name" value="Bira Bifunctional Protein, Domain 2"/>
    <property type="match status" value="1"/>
</dbReference>
<dbReference type="PANTHER" id="PTHR22594">
    <property type="entry name" value="ASPARTYL/LYSYL-TRNA SYNTHETASE"/>
    <property type="match status" value="1"/>
</dbReference>
<comment type="subunit">
    <text evidence="7">Homodimer.</text>
</comment>
<dbReference type="NCBIfam" id="TIGR00459">
    <property type="entry name" value="aspS_bact"/>
    <property type="match status" value="1"/>
</dbReference>
<dbReference type="SUPFAM" id="SSF55261">
    <property type="entry name" value="GAD domain-like"/>
    <property type="match status" value="1"/>
</dbReference>